<feature type="transmembrane region" description="Helical" evidence="4">
    <location>
        <begin position="38"/>
        <end position="59"/>
    </location>
</feature>
<dbReference type="Gene3D" id="3.30.565.10">
    <property type="entry name" value="Histidine kinase-like ATPase, C-terminal domain"/>
    <property type="match status" value="1"/>
</dbReference>
<dbReference type="InterPro" id="IPR003661">
    <property type="entry name" value="HisK_dim/P_dom"/>
</dbReference>
<dbReference type="Proteomes" id="UP000613768">
    <property type="component" value="Unassembled WGS sequence"/>
</dbReference>
<evidence type="ECO:0000259" key="5">
    <source>
        <dbReference type="PROSITE" id="PS50109"/>
    </source>
</evidence>
<dbReference type="Pfam" id="PF02518">
    <property type="entry name" value="HATPase_c"/>
    <property type="match status" value="1"/>
</dbReference>
<dbReference type="PANTHER" id="PTHR43065">
    <property type="entry name" value="SENSOR HISTIDINE KINASE"/>
    <property type="match status" value="1"/>
</dbReference>
<dbReference type="GO" id="GO:0000155">
    <property type="term" value="F:phosphorelay sensor kinase activity"/>
    <property type="evidence" value="ECO:0007669"/>
    <property type="project" value="InterPro"/>
</dbReference>
<keyword evidence="4" id="KW-0472">Membrane</keyword>
<keyword evidence="4" id="KW-1133">Transmembrane helix</keyword>
<evidence type="ECO:0000256" key="1">
    <source>
        <dbReference type="ARBA" id="ARBA00000085"/>
    </source>
</evidence>
<evidence type="ECO:0000256" key="4">
    <source>
        <dbReference type="SAM" id="Phobius"/>
    </source>
</evidence>
<dbReference type="CDD" id="cd00082">
    <property type="entry name" value="HisKA"/>
    <property type="match status" value="1"/>
</dbReference>
<dbReference type="EC" id="2.7.13.3" evidence="2"/>
<keyword evidence="6" id="KW-0808">Transferase</keyword>
<keyword evidence="4" id="KW-0812">Transmembrane</keyword>
<evidence type="ECO:0000313" key="6">
    <source>
        <dbReference type="EMBL" id="MBD8524181.1"/>
    </source>
</evidence>
<organism evidence="6 7">
    <name type="scientific">Pseudomarimonas arenosa</name>
    <dbReference type="NCBI Taxonomy" id="2774145"/>
    <lineage>
        <taxon>Bacteria</taxon>
        <taxon>Pseudomonadati</taxon>
        <taxon>Pseudomonadota</taxon>
        <taxon>Gammaproteobacteria</taxon>
        <taxon>Lysobacterales</taxon>
        <taxon>Lysobacteraceae</taxon>
        <taxon>Pseudomarimonas</taxon>
    </lineage>
</organism>
<dbReference type="Pfam" id="PF00512">
    <property type="entry name" value="HisKA"/>
    <property type="match status" value="1"/>
</dbReference>
<proteinExistence type="predicted"/>
<keyword evidence="7" id="KW-1185">Reference proteome</keyword>
<dbReference type="AlphaFoldDB" id="A0AAW3ZIN6"/>
<keyword evidence="6" id="KW-0418">Kinase</keyword>
<dbReference type="InterPro" id="IPR036097">
    <property type="entry name" value="HisK_dim/P_sf"/>
</dbReference>
<dbReference type="RefSeq" id="WP_192027528.1">
    <property type="nucleotide sequence ID" value="NZ_JACYTR010000001.1"/>
</dbReference>
<dbReference type="InterPro" id="IPR036890">
    <property type="entry name" value="HATPase_C_sf"/>
</dbReference>
<dbReference type="Gene3D" id="1.10.287.130">
    <property type="match status" value="1"/>
</dbReference>
<dbReference type="PANTHER" id="PTHR43065:SF52">
    <property type="entry name" value="SENSOR PROTEIN KINASE PILS"/>
    <property type="match status" value="1"/>
</dbReference>
<dbReference type="SUPFAM" id="SSF55874">
    <property type="entry name" value="ATPase domain of HSP90 chaperone/DNA topoisomerase II/histidine kinase"/>
    <property type="match status" value="1"/>
</dbReference>
<sequence length="554" mass="60688">MSTAPPPAAPTLTDQTAPQQRRRLRASAVDRAALRREAYFFTLWRAFQAAVLAFFVFSPAGLEVTELRQPALGRALSVSYLIFAVLIFLPTIRARARLSWLAAVGIVVDILVTATARAVLDGPDIGLSLLLIVNVGACALLLPFRWGIGFAALAGAATTGEFVLTGIYQWSDRGSAIETAMLCVTYLTAAVLCYQLGKQLRDSLALAEQHGARAESLAEVNELVIRRMRSGVAVVDQNMQIRLLNETGWHLLGAPPSGKRDLRAISPVLASRVAEWLGAPKEVEDSTLQLRPDLPSVIPRMTRLGTREELYLIFLDDGSLVSRRAEALTLATLGRLSASIAHEIRNPLAAIQHAAQLLEESTELPAEDRRLIEIMLNHCHRMNGIVENVLALSRRERSRPESIDICEWISNYVTDYRSDHFLDPETLHQGICHANVRAVVDPSQLHQVLGILVSNALKHGHRPGEPARIVIHALADSESGFPTIDVCDSGPGIPEAMRERIFDPFFTTSDVGSGLGLYIAKALCEANQASLEYLPEEGEQPSRFRLTLARAFDS</sequence>
<evidence type="ECO:0000256" key="2">
    <source>
        <dbReference type="ARBA" id="ARBA00012438"/>
    </source>
</evidence>
<accession>A0AAW3ZIN6</accession>
<dbReference type="SMART" id="SM00387">
    <property type="entry name" value="HATPase_c"/>
    <property type="match status" value="1"/>
</dbReference>
<dbReference type="PROSITE" id="PS50109">
    <property type="entry name" value="HIS_KIN"/>
    <property type="match status" value="1"/>
</dbReference>
<feature type="domain" description="Histidine kinase" evidence="5">
    <location>
        <begin position="339"/>
        <end position="552"/>
    </location>
</feature>
<dbReference type="SMART" id="SM00388">
    <property type="entry name" value="HisKA"/>
    <property type="match status" value="1"/>
</dbReference>
<protein>
    <recommendedName>
        <fullName evidence="2">histidine kinase</fullName>
        <ecNumber evidence="2">2.7.13.3</ecNumber>
    </recommendedName>
</protein>
<dbReference type="InterPro" id="IPR003594">
    <property type="entry name" value="HATPase_dom"/>
</dbReference>
<evidence type="ECO:0000256" key="3">
    <source>
        <dbReference type="ARBA" id="ARBA00022553"/>
    </source>
</evidence>
<comment type="caution">
    <text evidence="6">The sequence shown here is derived from an EMBL/GenBank/DDBJ whole genome shotgun (WGS) entry which is preliminary data.</text>
</comment>
<feature type="transmembrane region" description="Helical" evidence="4">
    <location>
        <begin position="71"/>
        <end position="91"/>
    </location>
</feature>
<gene>
    <name evidence="6" type="ORF">IFO71_00350</name>
</gene>
<dbReference type="EMBL" id="JACYTR010000001">
    <property type="protein sequence ID" value="MBD8524181.1"/>
    <property type="molecule type" value="Genomic_DNA"/>
</dbReference>
<dbReference type="InterPro" id="IPR005467">
    <property type="entry name" value="His_kinase_dom"/>
</dbReference>
<feature type="transmembrane region" description="Helical" evidence="4">
    <location>
        <begin position="150"/>
        <end position="170"/>
    </location>
</feature>
<feature type="transmembrane region" description="Helical" evidence="4">
    <location>
        <begin position="98"/>
        <end position="119"/>
    </location>
</feature>
<dbReference type="PRINTS" id="PR00344">
    <property type="entry name" value="BCTRLSENSOR"/>
</dbReference>
<dbReference type="Pfam" id="PF25323">
    <property type="entry name" value="6TM_PilS"/>
    <property type="match status" value="1"/>
</dbReference>
<dbReference type="InterPro" id="IPR004358">
    <property type="entry name" value="Sig_transdc_His_kin-like_C"/>
</dbReference>
<reference evidence="6 7" key="1">
    <citation type="submission" date="2020-09" db="EMBL/GenBank/DDBJ databases">
        <title>Pseudoxanthomonas sp. CAU 1598 isolated from sand of Yaerae Beach.</title>
        <authorList>
            <person name="Kim W."/>
        </authorList>
    </citation>
    <scope>NUCLEOTIDE SEQUENCE [LARGE SCALE GENOMIC DNA]</scope>
    <source>
        <strain evidence="6 7">CAU 1598</strain>
    </source>
</reference>
<keyword evidence="3" id="KW-0597">Phosphoprotein</keyword>
<comment type="catalytic activity">
    <reaction evidence="1">
        <text>ATP + protein L-histidine = ADP + protein N-phospho-L-histidine.</text>
        <dbReference type="EC" id="2.7.13.3"/>
    </reaction>
</comment>
<feature type="transmembrane region" description="Helical" evidence="4">
    <location>
        <begin position="125"/>
        <end position="143"/>
    </location>
</feature>
<dbReference type="SUPFAM" id="SSF47384">
    <property type="entry name" value="Homodimeric domain of signal transducing histidine kinase"/>
    <property type="match status" value="1"/>
</dbReference>
<evidence type="ECO:0000313" key="7">
    <source>
        <dbReference type="Proteomes" id="UP000613768"/>
    </source>
</evidence>
<name>A0AAW3ZIN6_9GAMM</name>